<dbReference type="AlphaFoldDB" id="A0A7W7NYL6"/>
<comment type="caution">
    <text evidence="1">The sequence shown here is derived from an EMBL/GenBank/DDBJ whole genome shotgun (WGS) entry which is preliminary data.</text>
</comment>
<accession>A0A7W7NYL6</accession>
<dbReference type="EMBL" id="JACHLR010000020">
    <property type="protein sequence ID" value="MBB4860360.1"/>
    <property type="molecule type" value="Genomic_DNA"/>
</dbReference>
<evidence type="ECO:0000313" key="2">
    <source>
        <dbReference type="Proteomes" id="UP000555448"/>
    </source>
</evidence>
<organism evidence="1 2">
    <name type="scientific">Novosphingobium chloroacetimidivorans</name>
    <dbReference type="NCBI Taxonomy" id="1428314"/>
    <lineage>
        <taxon>Bacteria</taxon>
        <taxon>Pseudomonadati</taxon>
        <taxon>Pseudomonadota</taxon>
        <taxon>Alphaproteobacteria</taxon>
        <taxon>Sphingomonadales</taxon>
        <taxon>Sphingomonadaceae</taxon>
        <taxon>Novosphingobium</taxon>
    </lineage>
</organism>
<name>A0A7W7NYL6_9SPHN</name>
<proteinExistence type="predicted"/>
<keyword evidence="2" id="KW-1185">Reference proteome</keyword>
<sequence length="208" mass="22691">MLARITTLLRLIRPASRSAFGNIAAKDAQHDAKLSTMRHHMINLDQCFSMLLALNGQDPEKAQTVAAARLNRASASKPLKRPTVPSFTRLATRRQVRYGGKGADYVPCGLWLHQQRAVSDGVADPAASKCHSGGVEPPHGGGVHVGSYHIHFVYRRDRPGRTNANQCARSTLQVKWFWSTKSRTGSGPPVPYEGQVDGSSRLLAGFPK</sequence>
<reference evidence="1 2" key="1">
    <citation type="submission" date="2020-08" db="EMBL/GenBank/DDBJ databases">
        <title>Functional genomics of gut bacteria from endangered species of beetles.</title>
        <authorList>
            <person name="Carlos-Shanley C."/>
        </authorList>
    </citation>
    <scope>NUCLEOTIDE SEQUENCE [LARGE SCALE GENOMIC DNA]</scope>
    <source>
        <strain evidence="1 2">S00245</strain>
    </source>
</reference>
<protein>
    <submittedName>
        <fullName evidence="1">Uncharacterized protein</fullName>
    </submittedName>
</protein>
<gene>
    <name evidence="1" type="ORF">HNO88_003703</name>
</gene>
<evidence type="ECO:0000313" key="1">
    <source>
        <dbReference type="EMBL" id="MBB4860360.1"/>
    </source>
</evidence>
<dbReference type="Proteomes" id="UP000555448">
    <property type="component" value="Unassembled WGS sequence"/>
</dbReference>